<keyword evidence="1" id="KW-0812">Transmembrane</keyword>
<feature type="transmembrane region" description="Helical" evidence="1">
    <location>
        <begin position="56"/>
        <end position="74"/>
    </location>
</feature>
<dbReference type="AlphaFoldDB" id="A0A0A2M4L7"/>
<keyword evidence="3" id="KW-1185">Reference proteome</keyword>
<dbReference type="STRING" id="1406840.Q763_04445"/>
<sequence length="105" mass="11562">MKKQILILLFGLGTLLLASASFLMYLWFRACAQYDSFEDTKQAYLDNFPASLQDATITTGITILLLSGSLVCFIKAISANFLKPAAVVFVVISGLLLSWNIFSLM</sequence>
<name>A0A0A2M4L7_9FLAO</name>
<reference evidence="2 3" key="1">
    <citation type="submission" date="2013-09" db="EMBL/GenBank/DDBJ databases">
        <authorList>
            <person name="Zeng Z."/>
            <person name="Chen C."/>
        </authorList>
    </citation>
    <scope>NUCLEOTIDE SEQUENCE [LARGE SCALE GENOMIC DNA]</scope>
    <source>
        <strain evidence="2 3">F44-8</strain>
    </source>
</reference>
<dbReference type="EMBL" id="JRLV01000004">
    <property type="protein sequence ID" value="KGO83265.1"/>
    <property type="molecule type" value="Genomic_DNA"/>
</dbReference>
<dbReference type="RefSeq" id="WP_035131603.1">
    <property type="nucleotide sequence ID" value="NZ_JRLV01000004.1"/>
</dbReference>
<keyword evidence="1" id="KW-0472">Membrane</keyword>
<evidence type="ECO:0000313" key="2">
    <source>
        <dbReference type="EMBL" id="KGO83265.1"/>
    </source>
</evidence>
<proteinExistence type="predicted"/>
<feature type="transmembrane region" description="Helical" evidence="1">
    <location>
        <begin position="81"/>
        <end position="102"/>
    </location>
</feature>
<protein>
    <submittedName>
        <fullName evidence="2">Uncharacterized protein</fullName>
    </submittedName>
</protein>
<accession>A0A0A2M4L7</accession>
<evidence type="ECO:0000256" key="1">
    <source>
        <dbReference type="SAM" id="Phobius"/>
    </source>
</evidence>
<keyword evidence="1" id="KW-1133">Transmembrane helix</keyword>
<evidence type="ECO:0000313" key="3">
    <source>
        <dbReference type="Proteomes" id="UP000030129"/>
    </source>
</evidence>
<organism evidence="2 3">
    <name type="scientific">Flavobacterium beibuense F44-8</name>
    <dbReference type="NCBI Taxonomy" id="1406840"/>
    <lineage>
        <taxon>Bacteria</taxon>
        <taxon>Pseudomonadati</taxon>
        <taxon>Bacteroidota</taxon>
        <taxon>Flavobacteriia</taxon>
        <taxon>Flavobacteriales</taxon>
        <taxon>Flavobacteriaceae</taxon>
        <taxon>Flavobacterium</taxon>
    </lineage>
</organism>
<gene>
    <name evidence="2" type="ORF">Q763_04445</name>
</gene>
<comment type="caution">
    <text evidence="2">The sequence shown here is derived from an EMBL/GenBank/DDBJ whole genome shotgun (WGS) entry which is preliminary data.</text>
</comment>
<dbReference type="Proteomes" id="UP000030129">
    <property type="component" value="Unassembled WGS sequence"/>
</dbReference>